<sequence>MKYSQAKQGRIYIIRLEDGDIIHEEIEKFANEKAIKAAALTILGGADKNSKLIVGPEHGRTESITPMEHILNNVHEIVGTGTIFPNEKGETKLHMHIACGRENSTVTGCIRNGVRTWHILEIILFELIDTGAVRVLDPTTGFELLNP</sequence>
<dbReference type="SUPFAM" id="SSF117856">
    <property type="entry name" value="AF0104/ALDC/Ptd012-like"/>
    <property type="match status" value="1"/>
</dbReference>
<dbReference type="Proteomes" id="UP000293902">
    <property type="component" value="Chromosome"/>
</dbReference>
<dbReference type="GO" id="GO:0003677">
    <property type="term" value="F:DNA binding"/>
    <property type="evidence" value="ECO:0007669"/>
    <property type="project" value="UniProtKB-KW"/>
</dbReference>
<dbReference type="EMBL" id="CP036313">
    <property type="protein sequence ID" value="QBH14448.1"/>
    <property type="molecule type" value="Genomic_DNA"/>
</dbReference>
<dbReference type="Pfam" id="PF03479">
    <property type="entry name" value="PCC"/>
    <property type="match status" value="1"/>
</dbReference>
<reference evidence="3 4" key="1">
    <citation type="submission" date="2018-06" db="EMBL/GenBank/DDBJ databases">
        <title>Complete Genome Sequence of Desulfobacter hydrogenophilus (DSM3380).</title>
        <authorList>
            <person name="Marietou A."/>
            <person name="Schreiber L."/>
            <person name="Marshall I."/>
            <person name="Jorgensen B."/>
        </authorList>
    </citation>
    <scope>NUCLEOTIDE SEQUENCE [LARGE SCALE GENOMIC DNA]</scope>
    <source>
        <strain evidence="3 4">DSM 3380</strain>
    </source>
</reference>
<dbReference type="Proteomes" id="UP000248798">
    <property type="component" value="Unassembled WGS sequence"/>
</dbReference>
<gene>
    <name evidence="3" type="ORF">DO021_20300</name>
    <name evidence="2" type="ORF">EYB58_16865</name>
</gene>
<organism evidence="3 4">
    <name type="scientific">Desulfobacter hydrogenophilus</name>
    <dbReference type="NCBI Taxonomy" id="2291"/>
    <lineage>
        <taxon>Bacteria</taxon>
        <taxon>Pseudomonadati</taxon>
        <taxon>Thermodesulfobacteriota</taxon>
        <taxon>Desulfobacteria</taxon>
        <taxon>Desulfobacterales</taxon>
        <taxon>Desulfobacteraceae</taxon>
        <taxon>Desulfobacter</taxon>
    </lineage>
</organism>
<dbReference type="RefSeq" id="WP_111960074.1">
    <property type="nucleotide sequence ID" value="NZ_CP036313.1"/>
</dbReference>
<dbReference type="Gene3D" id="3.30.1330.80">
    <property type="entry name" value="Hypothetical protein, similar to alpha- acetolactate decarboxylase, domain 2"/>
    <property type="match status" value="1"/>
</dbReference>
<name>A0A328F6N0_9BACT</name>
<evidence type="ECO:0000313" key="5">
    <source>
        <dbReference type="Proteomes" id="UP000293902"/>
    </source>
</evidence>
<keyword evidence="2" id="KW-0238">DNA-binding</keyword>
<reference evidence="2 5" key="2">
    <citation type="submission" date="2019-02" db="EMBL/GenBank/DDBJ databases">
        <title>Complete genome sequence of Desulfobacter hydrogenophilus AcRS1.</title>
        <authorList>
            <person name="Marietou A."/>
            <person name="Lund M.B."/>
            <person name="Marshall I.P.G."/>
            <person name="Schreiber L."/>
            <person name="Jorgensen B."/>
        </authorList>
    </citation>
    <scope>NUCLEOTIDE SEQUENCE [LARGE SCALE GENOMIC DNA]</scope>
    <source>
        <strain evidence="2 5">AcRS1</strain>
    </source>
</reference>
<dbReference type="AlphaFoldDB" id="A0A328F6N0"/>
<evidence type="ECO:0000259" key="1">
    <source>
        <dbReference type="PROSITE" id="PS51742"/>
    </source>
</evidence>
<evidence type="ECO:0000313" key="3">
    <source>
        <dbReference type="EMBL" id="RAM00191.1"/>
    </source>
</evidence>
<feature type="domain" description="PPC" evidence="1">
    <location>
        <begin position="6"/>
        <end position="147"/>
    </location>
</feature>
<dbReference type="PANTHER" id="PTHR34988:SF1">
    <property type="entry name" value="DNA-BINDING PROTEIN"/>
    <property type="match status" value="1"/>
</dbReference>
<protein>
    <submittedName>
        <fullName evidence="2">DNA-binding protein</fullName>
    </submittedName>
    <submittedName>
        <fullName evidence="3">DUF296 domain-containing protein</fullName>
    </submittedName>
</protein>
<keyword evidence="5" id="KW-1185">Reference proteome</keyword>
<dbReference type="CDD" id="cd11378">
    <property type="entry name" value="DUF296"/>
    <property type="match status" value="1"/>
</dbReference>
<dbReference type="OrthoDB" id="9798999at2"/>
<accession>A0A328F6N0</accession>
<dbReference type="InterPro" id="IPR005175">
    <property type="entry name" value="PPC_dom"/>
</dbReference>
<evidence type="ECO:0000313" key="4">
    <source>
        <dbReference type="Proteomes" id="UP000248798"/>
    </source>
</evidence>
<dbReference type="EMBL" id="QLNI01000058">
    <property type="protein sequence ID" value="RAM00191.1"/>
    <property type="molecule type" value="Genomic_DNA"/>
</dbReference>
<proteinExistence type="predicted"/>
<dbReference type="PROSITE" id="PS51742">
    <property type="entry name" value="PPC"/>
    <property type="match status" value="1"/>
</dbReference>
<evidence type="ECO:0000313" key="2">
    <source>
        <dbReference type="EMBL" id="QBH14448.1"/>
    </source>
</evidence>
<dbReference type="PANTHER" id="PTHR34988">
    <property type="entry name" value="PROTEIN, PUTATIVE-RELATED"/>
    <property type="match status" value="1"/>
</dbReference>